<dbReference type="Proteomes" id="UP000009232">
    <property type="component" value="Chromosome"/>
</dbReference>
<dbReference type="GO" id="GO:0003724">
    <property type="term" value="F:RNA helicase activity"/>
    <property type="evidence" value="ECO:0007669"/>
    <property type="project" value="InterPro"/>
</dbReference>
<dbReference type="EMBL" id="CP002776">
    <property type="protein sequence ID" value="AEG32233.1"/>
    <property type="molecule type" value="Genomic_DNA"/>
</dbReference>
<feature type="domain" description="DEAD-box RNA helicase Q" evidence="11">
    <location>
        <begin position="1"/>
        <end position="29"/>
    </location>
</feature>
<dbReference type="InterPro" id="IPR011545">
    <property type="entry name" value="DEAD/DEAH_box_helicase_dom"/>
</dbReference>
<name>F6DAH7_THICA</name>
<dbReference type="SUPFAM" id="SSF52540">
    <property type="entry name" value="P-loop containing nucleoside triphosphate hydrolases"/>
    <property type="match status" value="2"/>
</dbReference>
<evidence type="ECO:0000259" key="11">
    <source>
        <dbReference type="PROSITE" id="PS51195"/>
    </source>
</evidence>
<keyword evidence="4 7" id="KW-0067">ATP-binding</keyword>
<dbReference type="Gene3D" id="3.40.50.300">
    <property type="entry name" value="P-loop containing nucleotide triphosphate hydrolases"/>
    <property type="match status" value="2"/>
</dbReference>
<dbReference type="CDD" id="cd00268">
    <property type="entry name" value="DEADc"/>
    <property type="match status" value="1"/>
</dbReference>
<dbReference type="InterPro" id="IPR001650">
    <property type="entry name" value="Helicase_C-like"/>
</dbReference>
<dbReference type="InterPro" id="IPR050079">
    <property type="entry name" value="DEAD_box_RNA_helicase"/>
</dbReference>
<keyword evidence="1 7" id="KW-0547">Nucleotide-binding</keyword>
<dbReference type="GO" id="GO:0005829">
    <property type="term" value="C:cytosol"/>
    <property type="evidence" value="ECO:0007669"/>
    <property type="project" value="TreeGrafter"/>
</dbReference>
<dbReference type="PROSITE" id="PS51192">
    <property type="entry name" value="HELICASE_ATP_BIND_1"/>
    <property type="match status" value="1"/>
</dbReference>
<evidence type="ECO:0000256" key="5">
    <source>
        <dbReference type="ARBA" id="ARBA00038437"/>
    </source>
</evidence>
<dbReference type="AlphaFoldDB" id="F6DAH7"/>
<evidence type="ECO:0000259" key="10">
    <source>
        <dbReference type="PROSITE" id="PS51194"/>
    </source>
</evidence>
<dbReference type="InterPro" id="IPR000629">
    <property type="entry name" value="RNA-helicase_DEAD-box_CS"/>
</dbReference>
<keyword evidence="3 7" id="KW-0347">Helicase</keyword>
<dbReference type="CDD" id="cd18787">
    <property type="entry name" value="SF2_C_DEAD"/>
    <property type="match status" value="1"/>
</dbReference>
<proteinExistence type="inferred from homology"/>
<dbReference type="PANTHER" id="PTHR47959">
    <property type="entry name" value="ATP-DEPENDENT RNA HELICASE RHLE-RELATED"/>
    <property type="match status" value="1"/>
</dbReference>
<gene>
    <name evidence="12" type="ordered locus">Thicy_1473</name>
</gene>
<evidence type="ECO:0000259" key="9">
    <source>
        <dbReference type="PROSITE" id="PS51192"/>
    </source>
</evidence>
<evidence type="ECO:0000313" key="12">
    <source>
        <dbReference type="EMBL" id="AEG32233.1"/>
    </source>
</evidence>
<protein>
    <submittedName>
        <fullName evidence="12">DEAD/DEAH box helicase domain protein</fullName>
    </submittedName>
</protein>
<dbReference type="OrthoDB" id="9805696at2"/>
<evidence type="ECO:0000256" key="8">
    <source>
        <dbReference type="SAM" id="MobiDB-lite"/>
    </source>
</evidence>
<dbReference type="PANTHER" id="PTHR47959:SF3">
    <property type="entry name" value="ATP-DEPENDENT RNA HELICASE SRMB"/>
    <property type="match status" value="1"/>
</dbReference>
<reference evidence="12 13" key="1">
    <citation type="submission" date="2011-05" db="EMBL/GenBank/DDBJ databases">
        <title>Complete sequence of Thioalkalimicrobium cyclicum ALM1.</title>
        <authorList>
            <consortium name="US DOE Joint Genome Institute"/>
            <person name="Lucas S."/>
            <person name="Han J."/>
            <person name="Lapidus A."/>
            <person name="Cheng J.-F."/>
            <person name="Goodwin L."/>
            <person name="Pitluck S."/>
            <person name="Peters L."/>
            <person name="Mikhailova N."/>
            <person name="Davenport K."/>
            <person name="Han C."/>
            <person name="Tapia R."/>
            <person name="Land M."/>
            <person name="Hauser L."/>
            <person name="Kyrpides N."/>
            <person name="Ivanova N."/>
            <person name="Pagani I."/>
            <person name="Kappler U."/>
            <person name="Woyke T."/>
        </authorList>
    </citation>
    <scope>NUCLEOTIDE SEQUENCE [LARGE SCALE GENOMIC DNA]</scope>
    <source>
        <strain evidence="13">DSM 14477 / JCM 11371 / ALM1</strain>
    </source>
</reference>
<dbReference type="Pfam" id="PF00270">
    <property type="entry name" value="DEAD"/>
    <property type="match status" value="1"/>
</dbReference>
<evidence type="ECO:0000256" key="3">
    <source>
        <dbReference type="ARBA" id="ARBA00022806"/>
    </source>
</evidence>
<sequence length="413" mass="45802">MNFADFELDDRLLDALADVHFNRPTPIQQQAIPALMNGEDVLAGAATGTGKTAAFVLPVLQHIIDNPQGYSPNPRALLLAPTRELALQIRQVVKSLSRHLDLRSVAITGGLAQDKQRALLTQPYQILIATPGRLLNLIEQDAIDLSDLELVMIDEADRMLDMGQGPDVYALLDAIPDSFQAGLFSATLSGSGIERFAQRMLDDPTIIQVDAANHDSNQVQQLLYFADDREHKQTLLRTLLQDASCEKALVFCNKKSRAIELNDWLNAEGLASDVLHGDFIQAARLERVKRFTDHPKQVLVATDVAARGLDIANITHVINFDVPLRGDIYIHRIGRTGRAQQVGLAITLAEGHELKDIARIEYHLNKRLNVTTMPGLEARLSLNKPTRAKKKPHKKKLAKKLAKQPAKKSPKRR</sequence>
<dbReference type="Pfam" id="PF00271">
    <property type="entry name" value="Helicase_C"/>
    <property type="match status" value="1"/>
</dbReference>
<dbReference type="GO" id="GO:0005524">
    <property type="term" value="F:ATP binding"/>
    <property type="evidence" value="ECO:0007669"/>
    <property type="project" value="UniProtKB-KW"/>
</dbReference>
<dbReference type="InterPro" id="IPR027417">
    <property type="entry name" value="P-loop_NTPase"/>
</dbReference>
<dbReference type="InterPro" id="IPR044742">
    <property type="entry name" value="DEAD/DEAH_RhlB"/>
</dbReference>
<evidence type="ECO:0000256" key="2">
    <source>
        <dbReference type="ARBA" id="ARBA00022801"/>
    </source>
</evidence>
<dbReference type="SMART" id="SM00490">
    <property type="entry name" value="HELICc"/>
    <property type="match status" value="1"/>
</dbReference>
<accession>F6DAH7</accession>
<dbReference type="PROSITE" id="PS51194">
    <property type="entry name" value="HELICASE_CTER"/>
    <property type="match status" value="1"/>
</dbReference>
<evidence type="ECO:0000256" key="7">
    <source>
        <dbReference type="RuleBase" id="RU000492"/>
    </source>
</evidence>
<dbReference type="STRING" id="717773.Thicy_1473"/>
<feature type="short sequence motif" description="Q motif" evidence="6">
    <location>
        <begin position="1"/>
        <end position="29"/>
    </location>
</feature>
<dbReference type="SMART" id="SM00487">
    <property type="entry name" value="DEXDc"/>
    <property type="match status" value="1"/>
</dbReference>
<comment type="similarity">
    <text evidence="5 7">Belongs to the DEAD box helicase family.</text>
</comment>
<dbReference type="PROSITE" id="PS51195">
    <property type="entry name" value="Q_MOTIF"/>
    <property type="match status" value="1"/>
</dbReference>
<feature type="domain" description="Helicase ATP-binding" evidence="9">
    <location>
        <begin position="32"/>
        <end position="206"/>
    </location>
</feature>
<dbReference type="HOGENOM" id="CLU_003041_1_3_6"/>
<dbReference type="GO" id="GO:0016787">
    <property type="term" value="F:hydrolase activity"/>
    <property type="evidence" value="ECO:0007669"/>
    <property type="project" value="UniProtKB-KW"/>
</dbReference>
<dbReference type="InterPro" id="IPR014001">
    <property type="entry name" value="Helicase_ATP-bd"/>
</dbReference>
<dbReference type="InterPro" id="IPR014014">
    <property type="entry name" value="RNA_helicase_DEAD_Q_motif"/>
</dbReference>
<dbReference type="eggNOG" id="COG0513">
    <property type="taxonomic scope" value="Bacteria"/>
</dbReference>
<keyword evidence="2 7" id="KW-0378">Hydrolase</keyword>
<evidence type="ECO:0000313" key="13">
    <source>
        <dbReference type="Proteomes" id="UP000009232"/>
    </source>
</evidence>
<feature type="compositionally biased region" description="Basic residues" evidence="8">
    <location>
        <begin position="386"/>
        <end position="413"/>
    </location>
</feature>
<feature type="region of interest" description="Disordered" evidence="8">
    <location>
        <begin position="382"/>
        <end position="413"/>
    </location>
</feature>
<organism evidence="12 13">
    <name type="scientific">Thiomicrospira cyclica (strain DSM 14477 / JCM 11371 / ALM1)</name>
    <name type="common">Thioalkalimicrobium cyclicum</name>
    <dbReference type="NCBI Taxonomy" id="717773"/>
    <lineage>
        <taxon>Bacteria</taxon>
        <taxon>Pseudomonadati</taxon>
        <taxon>Pseudomonadota</taxon>
        <taxon>Gammaproteobacteria</taxon>
        <taxon>Thiotrichales</taxon>
        <taxon>Piscirickettsiaceae</taxon>
        <taxon>Thiomicrospira</taxon>
    </lineage>
</organism>
<keyword evidence="13" id="KW-1185">Reference proteome</keyword>
<dbReference type="GO" id="GO:0003676">
    <property type="term" value="F:nucleic acid binding"/>
    <property type="evidence" value="ECO:0007669"/>
    <property type="project" value="InterPro"/>
</dbReference>
<evidence type="ECO:0000256" key="4">
    <source>
        <dbReference type="ARBA" id="ARBA00022840"/>
    </source>
</evidence>
<evidence type="ECO:0000256" key="6">
    <source>
        <dbReference type="PROSITE-ProRule" id="PRU00552"/>
    </source>
</evidence>
<dbReference type="KEGG" id="tcy:Thicy_1473"/>
<dbReference type="RefSeq" id="WP_013836008.1">
    <property type="nucleotide sequence ID" value="NC_015581.1"/>
</dbReference>
<feature type="domain" description="Helicase C-terminal" evidence="10">
    <location>
        <begin position="218"/>
        <end position="381"/>
    </location>
</feature>
<evidence type="ECO:0000256" key="1">
    <source>
        <dbReference type="ARBA" id="ARBA00022741"/>
    </source>
</evidence>
<dbReference type="PROSITE" id="PS00039">
    <property type="entry name" value="DEAD_ATP_HELICASE"/>
    <property type="match status" value="1"/>
</dbReference>